<dbReference type="InterPro" id="IPR038071">
    <property type="entry name" value="UROD/MetE-like_sf"/>
</dbReference>
<dbReference type="Pfam" id="PF01208">
    <property type="entry name" value="URO-D"/>
    <property type="match status" value="1"/>
</dbReference>
<dbReference type="OrthoDB" id="7791615at2"/>
<dbReference type="EMBL" id="FWXB01000017">
    <property type="protein sequence ID" value="SMC13859.1"/>
    <property type="molecule type" value="Genomic_DNA"/>
</dbReference>
<dbReference type="GO" id="GO:0006779">
    <property type="term" value="P:porphyrin-containing compound biosynthetic process"/>
    <property type="evidence" value="ECO:0007669"/>
    <property type="project" value="InterPro"/>
</dbReference>
<organism evidence="2 3">
    <name type="scientific">Roseovarius aestuarii</name>
    <dbReference type="NCBI Taxonomy" id="475083"/>
    <lineage>
        <taxon>Bacteria</taxon>
        <taxon>Pseudomonadati</taxon>
        <taxon>Pseudomonadota</taxon>
        <taxon>Alphaproteobacteria</taxon>
        <taxon>Rhodobacterales</taxon>
        <taxon>Roseobacteraceae</taxon>
        <taxon>Roseovarius</taxon>
    </lineage>
</organism>
<name>A0A1X7BX77_9RHOB</name>
<dbReference type="Proteomes" id="UP000193224">
    <property type="component" value="Unassembled WGS sequence"/>
</dbReference>
<proteinExistence type="predicted"/>
<dbReference type="InterPro" id="IPR052024">
    <property type="entry name" value="Methanogen_methyltrans"/>
</dbReference>
<keyword evidence="3" id="KW-1185">Reference proteome</keyword>
<accession>A0A1X7BX77</accession>
<gene>
    <name evidence="2" type="ORF">ROA7745_03721</name>
</gene>
<dbReference type="GO" id="GO:0004853">
    <property type="term" value="F:uroporphyrinogen decarboxylase activity"/>
    <property type="evidence" value="ECO:0007669"/>
    <property type="project" value="InterPro"/>
</dbReference>
<evidence type="ECO:0000313" key="3">
    <source>
        <dbReference type="Proteomes" id="UP000193224"/>
    </source>
</evidence>
<reference evidence="2 3" key="1">
    <citation type="submission" date="2017-03" db="EMBL/GenBank/DDBJ databases">
        <authorList>
            <person name="Afonso C.L."/>
            <person name="Miller P.J."/>
            <person name="Scott M.A."/>
            <person name="Spackman E."/>
            <person name="Goraichik I."/>
            <person name="Dimitrov K.M."/>
            <person name="Suarez D.L."/>
            <person name="Swayne D.E."/>
        </authorList>
    </citation>
    <scope>NUCLEOTIDE SEQUENCE [LARGE SCALE GENOMIC DNA]</scope>
    <source>
        <strain evidence="2 3">CECT 7745</strain>
    </source>
</reference>
<evidence type="ECO:0000259" key="1">
    <source>
        <dbReference type="Pfam" id="PF01208"/>
    </source>
</evidence>
<evidence type="ECO:0000313" key="2">
    <source>
        <dbReference type="EMBL" id="SMC13859.1"/>
    </source>
</evidence>
<dbReference type="AlphaFoldDB" id="A0A1X7BX77"/>
<dbReference type="InterPro" id="IPR000257">
    <property type="entry name" value="Uroporphyrinogen_deCOase"/>
</dbReference>
<protein>
    <submittedName>
        <fullName evidence="2">Uroporphyrinogen decarboxylase (URO-D)</fullName>
    </submittedName>
</protein>
<dbReference type="PANTHER" id="PTHR47099">
    <property type="entry name" value="METHYLCOBAMIDE:COM METHYLTRANSFERASE MTBA"/>
    <property type="match status" value="1"/>
</dbReference>
<dbReference type="RefSeq" id="WP_085801783.1">
    <property type="nucleotide sequence ID" value="NZ_FWXB01000017.1"/>
</dbReference>
<dbReference type="PANTHER" id="PTHR47099:SF1">
    <property type="entry name" value="METHYLCOBAMIDE:COM METHYLTRANSFERASE MTBA"/>
    <property type="match status" value="1"/>
</dbReference>
<sequence>MTDLENYRFPAGLHLLQRWQSGDADAKQEVARFFDAAIAGKFDNNFKLLAPAKCVHSTASVHMLGLAVLHDLYGIESREYYHEDPYRYVRANLAVSRLLGISKFYMTWALYAWTCEPLGQTMMYPDKFPPGADPDAILINKNNWRDLKTPDFSTGVPAAIDGILRVTQELTGVAPLLQISAPYSLAADIYGQEPLLADVINDPDEVNALLDHLGDTVLAPWMDHHFEMFPDGWVELSDASGSPFFIGPDNCMNMSIRSIRHMLRGKSYADRVFDNNYRGDFVAEVRKKGRTARRRGAISEGAPTTDRAKLLALTEAKVSVNPLFIMRLESDKVDISFYEEQAIARNMPLTVGIGSPEIDRNSIEDLDATKAETVANARSFVAAIKNVCETVDLPDDNHVGQSWPSHVYFEDVNGQSQFELVELILREVRDCPAIERARSGVSAIVQAAPDNAAVG</sequence>
<feature type="domain" description="Uroporphyrinogen decarboxylase (URO-D)" evidence="1">
    <location>
        <begin position="81"/>
        <end position="218"/>
    </location>
</feature>
<dbReference type="Gene3D" id="3.20.20.210">
    <property type="match status" value="1"/>
</dbReference>
<dbReference type="SUPFAM" id="SSF51726">
    <property type="entry name" value="UROD/MetE-like"/>
    <property type="match status" value="1"/>
</dbReference>